<gene>
    <name evidence="11 13" type="primary">atpB</name>
    <name evidence="13" type="ORF">GCM10023093_10240</name>
</gene>
<dbReference type="SUPFAM" id="SSF81336">
    <property type="entry name" value="F1F0 ATP synthase subunit A"/>
    <property type="match status" value="1"/>
</dbReference>
<dbReference type="PRINTS" id="PR00123">
    <property type="entry name" value="ATPASEA"/>
</dbReference>
<evidence type="ECO:0000256" key="1">
    <source>
        <dbReference type="ARBA" id="ARBA00004141"/>
    </source>
</evidence>
<evidence type="ECO:0000256" key="2">
    <source>
        <dbReference type="ARBA" id="ARBA00006810"/>
    </source>
</evidence>
<keyword evidence="3 11" id="KW-0813">Transport</keyword>
<comment type="caution">
    <text evidence="13">The sequence shown here is derived from an EMBL/GenBank/DDBJ whole genome shotgun (WGS) entry which is preliminary data.</text>
</comment>
<evidence type="ECO:0000256" key="8">
    <source>
        <dbReference type="ARBA" id="ARBA00023065"/>
    </source>
</evidence>
<evidence type="ECO:0000313" key="13">
    <source>
        <dbReference type="EMBL" id="GAA4462887.1"/>
    </source>
</evidence>
<keyword evidence="6 11" id="KW-0375">Hydrogen ion transport</keyword>
<evidence type="ECO:0000313" key="14">
    <source>
        <dbReference type="Proteomes" id="UP001500067"/>
    </source>
</evidence>
<dbReference type="PROSITE" id="PS00449">
    <property type="entry name" value="ATPASE_A"/>
    <property type="match status" value="1"/>
</dbReference>
<keyword evidence="8 11" id="KW-0406">Ion transport</keyword>
<proteinExistence type="inferred from homology"/>
<feature type="transmembrane region" description="Helical" evidence="11">
    <location>
        <begin position="269"/>
        <end position="290"/>
    </location>
</feature>
<dbReference type="EMBL" id="BAABFA010000008">
    <property type="protein sequence ID" value="GAA4462887.1"/>
    <property type="molecule type" value="Genomic_DNA"/>
</dbReference>
<evidence type="ECO:0000256" key="10">
    <source>
        <dbReference type="ARBA" id="ARBA00023310"/>
    </source>
</evidence>
<evidence type="ECO:0000256" key="3">
    <source>
        <dbReference type="ARBA" id="ARBA00022448"/>
    </source>
</evidence>
<evidence type="ECO:0000256" key="11">
    <source>
        <dbReference type="HAMAP-Rule" id="MF_01393"/>
    </source>
</evidence>
<name>A0ABP8NB20_9BACT</name>
<keyword evidence="5 11" id="KW-0812">Transmembrane</keyword>
<comment type="subcellular location">
    <subcellularLocation>
        <location evidence="11 12">Cell membrane</location>
        <topology evidence="11 12">Multi-pass membrane protein</topology>
    </subcellularLocation>
    <subcellularLocation>
        <location evidence="1">Membrane</location>
        <topology evidence="1">Multi-pass membrane protein</topology>
    </subcellularLocation>
</comment>
<evidence type="ECO:0000256" key="12">
    <source>
        <dbReference type="RuleBase" id="RU000483"/>
    </source>
</evidence>
<feature type="transmembrane region" description="Helical" evidence="11">
    <location>
        <begin position="296"/>
        <end position="316"/>
    </location>
</feature>
<dbReference type="Pfam" id="PF00119">
    <property type="entry name" value="ATP-synt_A"/>
    <property type="match status" value="1"/>
</dbReference>
<dbReference type="NCBIfam" id="TIGR01131">
    <property type="entry name" value="ATP_synt_6_or_A"/>
    <property type="match status" value="1"/>
</dbReference>
<dbReference type="InterPro" id="IPR035908">
    <property type="entry name" value="F0_ATP_A_sf"/>
</dbReference>
<dbReference type="InterPro" id="IPR045083">
    <property type="entry name" value="ATP_synth_F0_asu_bact/mt"/>
</dbReference>
<evidence type="ECO:0000256" key="4">
    <source>
        <dbReference type="ARBA" id="ARBA00022547"/>
    </source>
</evidence>
<dbReference type="HAMAP" id="MF_01393">
    <property type="entry name" value="ATP_synth_a_bact"/>
    <property type="match status" value="1"/>
</dbReference>
<dbReference type="InterPro" id="IPR000568">
    <property type="entry name" value="ATP_synth_F0_asu"/>
</dbReference>
<accession>A0ABP8NB20</accession>
<comment type="similarity">
    <text evidence="2 11 12">Belongs to the ATPase A chain family.</text>
</comment>
<keyword evidence="11" id="KW-1003">Cell membrane</keyword>
<dbReference type="InterPro" id="IPR023011">
    <property type="entry name" value="ATP_synth_F0_asu_AS"/>
</dbReference>
<evidence type="ECO:0000256" key="9">
    <source>
        <dbReference type="ARBA" id="ARBA00023136"/>
    </source>
</evidence>
<dbReference type="CDD" id="cd00310">
    <property type="entry name" value="ATP-synt_Fo_a_6"/>
    <property type="match status" value="1"/>
</dbReference>
<keyword evidence="14" id="KW-1185">Reference proteome</keyword>
<protein>
    <recommendedName>
        <fullName evidence="11 12">ATP synthase subunit a</fullName>
    </recommendedName>
    <alternativeName>
        <fullName evidence="11">ATP synthase F0 sector subunit a</fullName>
    </alternativeName>
    <alternativeName>
        <fullName evidence="11">F-ATPase subunit 6</fullName>
    </alternativeName>
</protein>
<dbReference type="PANTHER" id="PTHR11410:SF0">
    <property type="entry name" value="ATP SYNTHASE SUBUNIT A"/>
    <property type="match status" value="1"/>
</dbReference>
<reference evidence="14" key="1">
    <citation type="journal article" date="2019" name="Int. J. Syst. Evol. Microbiol.">
        <title>The Global Catalogue of Microorganisms (GCM) 10K type strain sequencing project: providing services to taxonomists for standard genome sequencing and annotation.</title>
        <authorList>
            <consortium name="The Broad Institute Genomics Platform"/>
            <consortium name="The Broad Institute Genome Sequencing Center for Infectious Disease"/>
            <person name="Wu L."/>
            <person name="Ma J."/>
        </authorList>
    </citation>
    <scope>NUCLEOTIDE SEQUENCE [LARGE SCALE GENOMIC DNA]</scope>
    <source>
        <strain evidence="14">JCM 32105</strain>
    </source>
</reference>
<feature type="transmembrane region" description="Helical" evidence="11">
    <location>
        <begin position="203"/>
        <end position="223"/>
    </location>
</feature>
<keyword evidence="4 11" id="KW-0138">CF(0)</keyword>
<keyword evidence="7 11" id="KW-1133">Transmembrane helix</keyword>
<dbReference type="Proteomes" id="UP001500067">
    <property type="component" value="Unassembled WGS sequence"/>
</dbReference>
<evidence type="ECO:0000256" key="5">
    <source>
        <dbReference type="ARBA" id="ARBA00022692"/>
    </source>
</evidence>
<evidence type="ECO:0000256" key="6">
    <source>
        <dbReference type="ARBA" id="ARBA00022781"/>
    </source>
</evidence>
<keyword evidence="10 11" id="KW-0066">ATP synthesis</keyword>
<keyword evidence="9 11" id="KW-0472">Membrane</keyword>
<feature type="transmembrane region" description="Helical" evidence="11">
    <location>
        <begin position="229"/>
        <end position="249"/>
    </location>
</feature>
<feature type="transmembrane region" description="Helical" evidence="11">
    <location>
        <begin position="144"/>
        <end position="162"/>
    </location>
</feature>
<feature type="transmembrane region" description="Helical" evidence="11">
    <location>
        <begin position="328"/>
        <end position="349"/>
    </location>
</feature>
<dbReference type="Gene3D" id="1.20.120.220">
    <property type="entry name" value="ATP synthase, F0 complex, subunit A"/>
    <property type="match status" value="1"/>
</dbReference>
<organism evidence="13 14">
    <name type="scientific">Nemorincola caseinilytica</name>
    <dbReference type="NCBI Taxonomy" id="2054315"/>
    <lineage>
        <taxon>Bacteria</taxon>
        <taxon>Pseudomonadati</taxon>
        <taxon>Bacteroidota</taxon>
        <taxon>Chitinophagia</taxon>
        <taxon>Chitinophagales</taxon>
        <taxon>Chitinophagaceae</taxon>
        <taxon>Nemorincola</taxon>
    </lineage>
</organism>
<comment type="function">
    <text evidence="11 12">Key component of the proton channel; it plays a direct role in the translocation of protons across the membrane.</text>
</comment>
<sequence length="383" mass="42185">MIVAFGLFWAVNSSFAQTEENHENATSESHEAATEEKKEGINITELVFGHVGDSHEWHLFSLEGEHGHETEVAMPLPVITYRPKTGEFSMFSYSRFHGGWYLDEFGNHISNTSYDGLYVEKNMKEKIRADNGDPVYDLSITKNVLSMMISVVIILLLMTSAAKKYKTASLQAPKGFQNALESAIIFIRDEVARPNLGPKYLKFMPLLLTVFFFIWVNNLLGLLPGGANFTGNIAVTLCLSIVSFIVMVVKANKHFWGHLLNPPGVPTGIKFLLVPIEIISLFIKPIALTIRLFANILAGHIVILCVISMIFIFGALSKGIGIGFVPVSLAFGVFMFMLELLVAAIQAFIFTNLTAVFIGQAVEEGHGHGDEAHGHEAHGAAHH</sequence>
<dbReference type="PANTHER" id="PTHR11410">
    <property type="entry name" value="ATP SYNTHASE SUBUNIT A"/>
    <property type="match status" value="1"/>
</dbReference>
<evidence type="ECO:0000256" key="7">
    <source>
        <dbReference type="ARBA" id="ARBA00022989"/>
    </source>
</evidence>